<comment type="caution">
    <text evidence="10">Lacks conserved residue(s) required for the propagation of feature annotation.</text>
</comment>
<keyword evidence="3 10" id="KW-0808">Transferase</keyword>
<evidence type="ECO:0000313" key="11">
    <source>
        <dbReference type="EMBL" id="HIW00686.1"/>
    </source>
</evidence>
<feature type="transmembrane region" description="Helical" evidence="10">
    <location>
        <begin position="146"/>
        <end position="175"/>
    </location>
</feature>
<evidence type="ECO:0000256" key="10">
    <source>
        <dbReference type="HAMAP-Rule" id="MF_01043"/>
    </source>
</evidence>
<protein>
    <recommendedName>
        <fullName evidence="10">Glycerol-3-phosphate acyltransferase</fullName>
    </recommendedName>
    <alternativeName>
        <fullName evidence="10">Acyl-PO4 G3P acyltransferase</fullName>
    </alternativeName>
    <alternativeName>
        <fullName evidence="10">Acyl-phosphate--glycerol-3-phosphate acyltransferase</fullName>
    </alternativeName>
    <alternativeName>
        <fullName evidence="10">G3P acyltransferase</fullName>
        <shortName evidence="10">GPAT</shortName>
        <ecNumber evidence="10">2.3.1.275</ecNumber>
    </alternativeName>
    <alternativeName>
        <fullName evidence="10">Lysophosphatidic acid synthase</fullName>
        <shortName evidence="10">LPA synthase</shortName>
    </alternativeName>
</protein>
<comment type="caution">
    <text evidence="11">The sequence shown here is derived from an EMBL/GenBank/DDBJ whole genome shotgun (WGS) entry which is preliminary data.</text>
</comment>
<dbReference type="GO" id="GO:0043772">
    <property type="term" value="F:acyl-phosphate glycerol-3-phosphate acyltransferase activity"/>
    <property type="evidence" value="ECO:0007669"/>
    <property type="project" value="UniProtKB-UniRule"/>
</dbReference>
<keyword evidence="9 10" id="KW-1208">Phospholipid metabolism</keyword>
<dbReference type="Proteomes" id="UP000886752">
    <property type="component" value="Unassembled WGS sequence"/>
</dbReference>
<keyword evidence="1 10" id="KW-1003">Cell membrane</keyword>
<comment type="similarity">
    <text evidence="10">Belongs to the PlsY family.</text>
</comment>
<keyword evidence="8 10" id="KW-0594">Phospholipid biosynthesis</keyword>
<dbReference type="EC" id="2.3.1.275" evidence="10"/>
<evidence type="ECO:0000256" key="5">
    <source>
        <dbReference type="ARBA" id="ARBA00022989"/>
    </source>
</evidence>
<dbReference type="PANTHER" id="PTHR30309">
    <property type="entry name" value="INNER MEMBRANE PROTEIN YGIH"/>
    <property type="match status" value="1"/>
</dbReference>
<evidence type="ECO:0000256" key="1">
    <source>
        <dbReference type="ARBA" id="ARBA00022475"/>
    </source>
</evidence>
<dbReference type="PANTHER" id="PTHR30309:SF0">
    <property type="entry name" value="GLYCEROL-3-PHOSPHATE ACYLTRANSFERASE-RELATED"/>
    <property type="match status" value="1"/>
</dbReference>
<dbReference type="GO" id="GO:0005886">
    <property type="term" value="C:plasma membrane"/>
    <property type="evidence" value="ECO:0007669"/>
    <property type="project" value="UniProtKB-SubCell"/>
</dbReference>
<feature type="transmembrane region" description="Helical" evidence="10">
    <location>
        <begin position="113"/>
        <end position="134"/>
    </location>
</feature>
<dbReference type="Pfam" id="PF02660">
    <property type="entry name" value="G3P_acyltransf"/>
    <property type="match status" value="1"/>
</dbReference>
<dbReference type="SMART" id="SM01207">
    <property type="entry name" value="G3P_acyltransf"/>
    <property type="match status" value="1"/>
</dbReference>
<keyword evidence="11" id="KW-0012">Acyltransferase</keyword>
<dbReference type="EMBL" id="DXHV01000059">
    <property type="protein sequence ID" value="HIW00686.1"/>
    <property type="molecule type" value="Genomic_DNA"/>
</dbReference>
<dbReference type="AlphaFoldDB" id="A0A9D1PX65"/>
<name>A0A9D1PX65_9BACT</name>
<dbReference type="HAMAP" id="MF_01043">
    <property type="entry name" value="PlsY"/>
    <property type="match status" value="1"/>
</dbReference>
<sequence>MLLILVLSILAYVLGSTPWGLIISRAFCGIDPRTAGSHNTGATNVSRLCGFGWGVFTLFCDIAKGMVPVILAMLDSSSAAGISIVALSAVLGHVFSCFMGFRGGKAVATSIGVCLPIAFVPTLISCILCLLVIWRTRFVSLGSLTLLGSLPVVLILCGAFEWVPLALCLFVLVAYRHRENIARLRAGKENRFSLSRSKH</sequence>
<dbReference type="GO" id="GO:0008654">
    <property type="term" value="P:phospholipid biosynthetic process"/>
    <property type="evidence" value="ECO:0007669"/>
    <property type="project" value="UniProtKB-UniRule"/>
</dbReference>
<evidence type="ECO:0000256" key="2">
    <source>
        <dbReference type="ARBA" id="ARBA00022516"/>
    </source>
</evidence>
<keyword evidence="2 10" id="KW-0444">Lipid biosynthesis</keyword>
<feature type="transmembrane region" description="Helical" evidence="10">
    <location>
        <begin position="79"/>
        <end position="101"/>
    </location>
</feature>
<comment type="subcellular location">
    <subcellularLocation>
        <location evidence="10">Cell membrane</location>
        <topology evidence="10">Multi-pass membrane protein</topology>
    </subcellularLocation>
</comment>
<gene>
    <name evidence="10 11" type="primary">plsY</name>
    <name evidence="11" type="ORF">H9894_05785</name>
</gene>
<organism evidence="11 12">
    <name type="scientific">Candidatus Desulfovibrio intestinipullorum</name>
    <dbReference type="NCBI Taxonomy" id="2838536"/>
    <lineage>
        <taxon>Bacteria</taxon>
        <taxon>Pseudomonadati</taxon>
        <taxon>Thermodesulfobacteriota</taxon>
        <taxon>Desulfovibrionia</taxon>
        <taxon>Desulfovibrionales</taxon>
        <taxon>Desulfovibrionaceae</taxon>
        <taxon>Desulfovibrio</taxon>
    </lineage>
</organism>
<comment type="catalytic activity">
    <reaction evidence="10">
        <text>an acyl phosphate + sn-glycerol 3-phosphate = a 1-acyl-sn-glycero-3-phosphate + phosphate</text>
        <dbReference type="Rhea" id="RHEA:34075"/>
        <dbReference type="ChEBI" id="CHEBI:43474"/>
        <dbReference type="ChEBI" id="CHEBI:57597"/>
        <dbReference type="ChEBI" id="CHEBI:57970"/>
        <dbReference type="ChEBI" id="CHEBI:59918"/>
        <dbReference type="EC" id="2.3.1.275"/>
    </reaction>
</comment>
<evidence type="ECO:0000313" key="12">
    <source>
        <dbReference type="Proteomes" id="UP000886752"/>
    </source>
</evidence>
<keyword evidence="4 10" id="KW-0812">Transmembrane</keyword>
<evidence type="ECO:0000256" key="4">
    <source>
        <dbReference type="ARBA" id="ARBA00022692"/>
    </source>
</evidence>
<reference evidence="11" key="1">
    <citation type="journal article" date="2021" name="PeerJ">
        <title>Extensive microbial diversity within the chicken gut microbiome revealed by metagenomics and culture.</title>
        <authorList>
            <person name="Gilroy R."/>
            <person name="Ravi A."/>
            <person name="Getino M."/>
            <person name="Pursley I."/>
            <person name="Horton D.L."/>
            <person name="Alikhan N.F."/>
            <person name="Baker D."/>
            <person name="Gharbi K."/>
            <person name="Hall N."/>
            <person name="Watson M."/>
            <person name="Adriaenssens E.M."/>
            <person name="Foster-Nyarko E."/>
            <person name="Jarju S."/>
            <person name="Secka A."/>
            <person name="Antonio M."/>
            <person name="Oren A."/>
            <person name="Chaudhuri R.R."/>
            <person name="La Ragione R."/>
            <person name="Hildebrand F."/>
            <person name="Pallen M.J."/>
        </authorList>
    </citation>
    <scope>NUCLEOTIDE SEQUENCE</scope>
    <source>
        <strain evidence="11">ChiHecec2B26-446</strain>
    </source>
</reference>
<accession>A0A9D1PX65</accession>
<evidence type="ECO:0000256" key="9">
    <source>
        <dbReference type="ARBA" id="ARBA00023264"/>
    </source>
</evidence>
<dbReference type="InterPro" id="IPR003811">
    <property type="entry name" value="G3P_acylTferase_PlsY"/>
</dbReference>
<comment type="subunit">
    <text evidence="10">Probably interacts with PlsX.</text>
</comment>
<keyword evidence="6 10" id="KW-0443">Lipid metabolism</keyword>
<comment type="pathway">
    <text evidence="10">Lipid metabolism; phospholipid metabolism.</text>
</comment>
<evidence type="ECO:0000256" key="8">
    <source>
        <dbReference type="ARBA" id="ARBA00023209"/>
    </source>
</evidence>
<dbReference type="NCBIfam" id="TIGR00023">
    <property type="entry name" value="glycerol-3-phosphate 1-O-acyltransferase PlsY"/>
    <property type="match status" value="1"/>
</dbReference>
<evidence type="ECO:0000256" key="3">
    <source>
        <dbReference type="ARBA" id="ARBA00022679"/>
    </source>
</evidence>
<keyword evidence="7 10" id="KW-0472">Membrane</keyword>
<keyword evidence="5 10" id="KW-1133">Transmembrane helix</keyword>
<proteinExistence type="inferred from homology"/>
<evidence type="ECO:0000256" key="6">
    <source>
        <dbReference type="ARBA" id="ARBA00023098"/>
    </source>
</evidence>
<evidence type="ECO:0000256" key="7">
    <source>
        <dbReference type="ARBA" id="ARBA00023136"/>
    </source>
</evidence>
<reference evidence="11" key="2">
    <citation type="submission" date="2021-04" db="EMBL/GenBank/DDBJ databases">
        <authorList>
            <person name="Gilroy R."/>
        </authorList>
    </citation>
    <scope>NUCLEOTIDE SEQUENCE</scope>
    <source>
        <strain evidence="11">ChiHecec2B26-446</strain>
    </source>
</reference>
<comment type="function">
    <text evidence="10">Catalyzes the transfer of an acyl group from acyl-phosphate (acyl-PO(4)) to glycerol-3-phosphate (G3P) to form lysophosphatidic acid (LPA). This enzyme utilizes acyl-phosphate as fatty acyl donor, but not acyl-CoA or acyl-ACP.</text>
</comment>